<evidence type="ECO:0000313" key="3">
    <source>
        <dbReference type="Proteomes" id="UP000314982"/>
    </source>
</evidence>
<reference evidence="2" key="2">
    <citation type="submission" date="2025-08" db="UniProtKB">
        <authorList>
            <consortium name="Ensembl"/>
        </authorList>
    </citation>
    <scope>IDENTIFICATION</scope>
</reference>
<protein>
    <recommendedName>
        <fullName evidence="1">Reverse transcriptase domain-containing protein</fullName>
    </recommendedName>
</protein>
<dbReference type="InterPro" id="IPR043502">
    <property type="entry name" value="DNA/RNA_pol_sf"/>
</dbReference>
<evidence type="ECO:0000259" key="1">
    <source>
        <dbReference type="PROSITE" id="PS50878"/>
    </source>
</evidence>
<dbReference type="SUPFAM" id="SSF56672">
    <property type="entry name" value="DNA/RNA polymerases"/>
    <property type="match status" value="1"/>
</dbReference>
<feature type="domain" description="Reverse transcriptase" evidence="1">
    <location>
        <begin position="1"/>
        <end position="190"/>
    </location>
</feature>
<dbReference type="AlphaFoldDB" id="A0A4W5LQJ3"/>
<keyword evidence="3" id="KW-1185">Reference proteome</keyword>
<dbReference type="CDD" id="cd01650">
    <property type="entry name" value="RT_nLTR_like"/>
    <property type="match status" value="1"/>
</dbReference>
<dbReference type="GeneTree" id="ENSGT00940000163737"/>
<dbReference type="Proteomes" id="UP000314982">
    <property type="component" value="Unassembled WGS sequence"/>
</dbReference>
<dbReference type="PANTHER" id="PTHR31635">
    <property type="entry name" value="REVERSE TRANSCRIPTASE DOMAIN-CONTAINING PROTEIN-RELATED"/>
    <property type="match status" value="1"/>
</dbReference>
<sequence length="244" mass="27352">MKGRHISNNLRLVLDLVEYCDLLDDFPDILFLDFQKAFDIVSHNFIFDCLKHLKFGHFFVDAIRTLYNGGNSCIKLCHGTSSRFNIYKGIRQGCPISPFLFLLVHQSPFEGITFQAREIKISQLADDTSLFLKNVSQARLALDIVKQFSKTSGLALNLSKCEMFVLKGAVNPSGCNISEKDIVTYLGVKITKNLKAVNDLNLSPVTESVKKKFSSWLGRDLSLQGRVLLSKAEGLSRASYLFSS</sequence>
<name>A0A4W5LQJ3_9TELE</name>
<dbReference type="InterPro" id="IPR000477">
    <property type="entry name" value="RT_dom"/>
</dbReference>
<evidence type="ECO:0000313" key="2">
    <source>
        <dbReference type="Ensembl" id="ENSHHUP00000027410.1"/>
    </source>
</evidence>
<dbReference type="Ensembl" id="ENSHHUT00000028501.1">
    <property type="protein sequence ID" value="ENSHHUP00000027410.1"/>
    <property type="gene ID" value="ENSHHUG00000017381.1"/>
</dbReference>
<reference evidence="3" key="1">
    <citation type="submission" date="2018-06" db="EMBL/GenBank/DDBJ databases">
        <title>Genome assembly of Danube salmon.</title>
        <authorList>
            <person name="Macqueen D.J."/>
            <person name="Gundappa M.K."/>
        </authorList>
    </citation>
    <scope>NUCLEOTIDE SEQUENCE [LARGE SCALE GENOMIC DNA]</scope>
</reference>
<organism evidence="2 3">
    <name type="scientific">Hucho hucho</name>
    <name type="common">huchen</name>
    <dbReference type="NCBI Taxonomy" id="62062"/>
    <lineage>
        <taxon>Eukaryota</taxon>
        <taxon>Metazoa</taxon>
        <taxon>Chordata</taxon>
        <taxon>Craniata</taxon>
        <taxon>Vertebrata</taxon>
        <taxon>Euteleostomi</taxon>
        <taxon>Actinopterygii</taxon>
        <taxon>Neopterygii</taxon>
        <taxon>Teleostei</taxon>
        <taxon>Protacanthopterygii</taxon>
        <taxon>Salmoniformes</taxon>
        <taxon>Salmonidae</taxon>
        <taxon>Salmoninae</taxon>
        <taxon>Hucho</taxon>
    </lineage>
</organism>
<accession>A0A4W5LQJ3</accession>
<proteinExistence type="predicted"/>
<dbReference type="Pfam" id="PF00078">
    <property type="entry name" value="RVT_1"/>
    <property type="match status" value="1"/>
</dbReference>
<reference evidence="2" key="3">
    <citation type="submission" date="2025-09" db="UniProtKB">
        <authorList>
            <consortium name="Ensembl"/>
        </authorList>
    </citation>
    <scope>IDENTIFICATION</scope>
</reference>
<dbReference type="PROSITE" id="PS50878">
    <property type="entry name" value="RT_POL"/>
    <property type="match status" value="1"/>
</dbReference>
<dbReference type="PANTHER" id="PTHR31635:SF196">
    <property type="entry name" value="REVERSE TRANSCRIPTASE DOMAIN-CONTAINING PROTEIN-RELATED"/>
    <property type="match status" value="1"/>
</dbReference>
<dbReference type="STRING" id="62062.ENSHHUP00000027410"/>